<dbReference type="GO" id="GO:0005524">
    <property type="term" value="F:ATP binding"/>
    <property type="evidence" value="ECO:0007669"/>
    <property type="project" value="UniProtKB-KW"/>
</dbReference>
<dbReference type="SUPFAM" id="SSF53244">
    <property type="entry name" value="MurD-like peptide ligases, peptide-binding domain"/>
    <property type="match status" value="1"/>
</dbReference>
<sequence length="64" mass="7035">QLAQLRPEVATLTETMEQAMRTIAGRVQPGDMVLLSPACASLDQFRNFEVRGDEFARLAQELGG</sequence>
<evidence type="ECO:0000256" key="2">
    <source>
        <dbReference type="ARBA" id="ARBA00022598"/>
    </source>
</evidence>
<dbReference type="GO" id="GO:0005737">
    <property type="term" value="C:cytoplasm"/>
    <property type="evidence" value="ECO:0007669"/>
    <property type="project" value="InterPro"/>
</dbReference>
<dbReference type="PANTHER" id="PTHR43692">
    <property type="entry name" value="UDP-N-ACETYLMURAMOYLALANINE--D-GLUTAMATE LIGASE"/>
    <property type="match status" value="1"/>
</dbReference>
<proteinExistence type="predicted"/>
<organism evidence="5 6">
    <name type="scientific">Escherichia coli</name>
    <dbReference type="NCBI Taxonomy" id="562"/>
    <lineage>
        <taxon>Bacteria</taxon>
        <taxon>Pseudomonadati</taxon>
        <taxon>Pseudomonadota</taxon>
        <taxon>Gammaproteobacteria</taxon>
        <taxon>Enterobacterales</taxon>
        <taxon>Enterobacteriaceae</taxon>
        <taxon>Escherichia</taxon>
    </lineage>
</organism>
<evidence type="ECO:0000256" key="1">
    <source>
        <dbReference type="ARBA" id="ARBA00022490"/>
    </source>
</evidence>
<protein>
    <submittedName>
        <fullName evidence="5">UDP-N-acetylmuramoyl-L-alanine--D-glutamate ligase</fullName>
        <ecNumber evidence="5">6.3.2.9</ecNumber>
    </submittedName>
</protein>
<keyword evidence="3" id="KW-0547">Nucleotide-binding</keyword>
<accession>A0AAP8HUI3</accession>
<comment type="caution">
    <text evidence="5">The sequence shown here is derived from an EMBL/GenBank/DDBJ whole genome shotgun (WGS) entry which is preliminary data.</text>
</comment>
<dbReference type="EC" id="6.3.2.9" evidence="5"/>
<dbReference type="GO" id="GO:0051301">
    <property type="term" value="P:cell division"/>
    <property type="evidence" value="ECO:0007669"/>
    <property type="project" value="InterPro"/>
</dbReference>
<dbReference type="GO" id="GO:0008360">
    <property type="term" value="P:regulation of cell shape"/>
    <property type="evidence" value="ECO:0007669"/>
    <property type="project" value="InterPro"/>
</dbReference>
<dbReference type="InterPro" id="IPR036615">
    <property type="entry name" value="Mur_ligase_C_dom_sf"/>
</dbReference>
<reference evidence="5 6" key="1">
    <citation type="submission" date="2017-12" db="EMBL/GenBank/DDBJ databases">
        <title>Rapid rising of carbapenem-resistant Enterobacteriaceae(CRE) and emergence of colistin resistance genemcr-1 in CRE in the hospital of Henan, China.</title>
        <authorList>
            <person name="Sun Q."/>
            <person name="Zhang R."/>
            <person name="Li Y."/>
            <person name="Shen Y."/>
            <person name="Zhang Y."/>
            <person name="Yang J."/>
            <person name="Shu L."/>
            <person name="Zhou H."/>
            <person name="Wang Y."/>
            <person name="Wang B."/>
            <person name="Shen Z."/>
        </authorList>
    </citation>
    <scope>NUCLEOTIDE SEQUENCE [LARGE SCALE GENOMIC DNA]</scope>
    <source>
        <strain evidence="5 6">3512</strain>
    </source>
</reference>
<dbReference type="InterPro" id="IPR005762">
    <property type="entry name" value="MurD"/>
</dbReference>
<dbReference type="Gene3D" id="3.90.190.20">
    <property type="entry name" value="Mur ligase, C-terminal domain"/>
    <property type="match status" value="1"/>
</dbReference>
<dbReference type="PANTHER" id="PTHR43692:SF1">
    <property type="entry name" value="UDP-N-ACETYLMURAMOYLALANINE--D-GLUTAMATE LIGASE"/>
    <property type="match status" value="1"/>
</dbReference>
<evidence type="ECO:0000313" key="6">
    <source>
        <dbReference type="Proteomes" id="UP000233549"/>
    </source>
</evidence>
<keyword evidence="2 5" id="KW-0436">Ligase</keyword>
<dbReference type="GO" id="GO:0008764">
    <property type="term" value="F:UDP-N-acetylmuramoylalanine-D-glutamate ligase activity"/>
    <property type="evidence" value="ECO:0007669"/>
    <property type="project" value="UniProtKB-EC"/>
</dbReference>
<name>A0AAP8HUI3_ECOLX</name>
<gene>
    <name evidence="5" type="primary">murD</name>
    <name evidence="5" type="ORF">CWS33_29035</name>
</gene>
<feature type="non-terminal residue" evidence="5">
    <location>
        <position position="1"/>
    </location>
</feature>
<dbReference type="Proteomes" id="UP000233549">
    <property type="component" value="Unassembled WGS sequence"/>
</dbReference>
<evidence type="ECO:0000313" key="5">
    <source>
        <dbReference type="EMBL" id="PKD78678.1"/>
    </source>
</evidence>
<evidence type="ECO:0000256" key="4">
    <source>
        <dbReference type="ARBA" id="ARBA00022840"/>
    </source>
</evidence>
<evidence type="ECO:0000256" key="3">
    <source>
        <dbReference type="ARBA" id="ARBA00022741"/>
    </source>
</evidence>
<dbReference type="AlphaFoldDB" id="A0AAP8HUI3"/>
<keyword evidence="4" id="KW-0067">ATP-binding</keyword>
<dbReference type="EMBL" id="PITP01000388">
    <property type="protein sequence ID" value="PKD78678.1"/>
    <property type="molecule type" value="Genomic_DNA"/>
</dbReference>
<keyword evidence="1" id="KW-0963">Cytoplasm</keyword>